<accession>A0AAD7M691</accession>
<reference evidence="2" key="1">
    <citation type="journal article" date="2023" name="Science">
        <title>Elucidation of the pathway for biosynthesis of saponin adjuvants from the soapbark tree.</title>
        <authorList>
            <person name="Reed J."/>
            <person name="Orme A."/>
            <person name="El-Demerdash A."/>
            <person name="Owen C."/>
            <person name="Martin L.B.B."/>
            <person name="Misra R.C."/>
            <person name="Kikuchi S."/>
            <person name="Rejzek M."/>
            <person name="Martin A.C."/>
            <person name="Harkess A."/>
            <person name="Leebens-Mack J."/>
            <person name="Louveau T."/>
            <person name="Stephenson M.J."/>
            <person name="Osbourn A."/>
        </authorList>
    </citation>
    <scope>NUCLEOTIDE SEQUENCE</scope>
    <source>
        <strain evidence="2">S10</strain>
    </source>
</reference>
<organism evidence="2 3">
    <name type="scientific">Quillaja saponaria</name>
    <name type="common">Soap bark tree</name>
    <dbReference type="NCBI Taxonomy" id="32244"/>
    <lineage>
        <taxon>Eukaryota</taxon>
        <taxon>Viridiplantae</taxon>
        <taxon>Streptophyta</taxon>
        <taxon>Embryophyta</taxon>
        <taxon>Tracheophyta</taxon>
        <taxon>Spermatophyta</taxon>
        <taxon>Magnoliopsida</taxon>
        <taxon>eudicotyledons</taxon>
        <taxon>Gunneridae</taxon>
        <taxon>Pentapetalae</taxon>
        <taxon>rosids</taxon>
        <taxon>fabids</taxon>
        <taxon>Fabales</taxon>
        <taxon>Quillajaceae</taxon>
        <taxon>Quillaja</taxon>
    </lineage>
</organism>
<evidence type="ECO:0000313" key="2">
    <source>
        <dbReference type="EMBL" id="KAJ7970412.1"/>
    </source>
</evidence>
<dbReference type="EMBL" id="JARAOO010000004">
    <property type="protein sequence ID" value="KAJ7970412.1"/>
    <property type="molecule type" value="Genomic_DNA"/>
</dbReference>
<name>A0AAD7M691_QUISA</name>
<gene>
    <name evidence="2" type="ORF">O6P43_008602</name>
</gene>
<dbReference type="Proteomes" id="UP001163823">
    <property type="component" value="Chromosome 4"/>
</dbReference>
<protein>
    <submittedName>
        <fullName evidence="2">Protein unc-13 4B like</fullName>
    </submittedName>
</protein>
<sequence length="241" mass="27134">MVAKESYIDQEALLHDQGNTSIHFLMEEVDPYEAEEALSLCDLPMYGDSARWDDFSNVQTSNSSSNDGDDKFFEFFSEDFTASTRSSTTDKNVIFCGKIIPYKEPPHMVTNDTKQTSGKIKKGWSLFPWNSQSTRKLDFSVGKVSVLTSPTKFRWNLFLFGMTRFPTEMELRDMKTRQSRRGPQATAMVSASKEQSEVVKGTSRRKVRKGKGFCGIFRALGCSNRTAKAVAKASFGCLPNM</sequence>
<evidence type="ECO:0000313" key="3">
    <source>
        <dbReference type="Proteomes" id="UP001163823"/>
    </source>
</evidence>
<dbReference type="PANTHER" id="PTHR34130">
    <property type="entry name" value="OS08G0243800 PROTEIN"/>
    <property type="match status" value="1"/>
</dbReference>
<comment type="caution">
    <text evidence="2">The sequence shown here is derived from an EMBL/GenBank/DDBJ whole genome shotgun (WGS) entry which is preliminary data.</text>
</comment>
<dbReference type="PANTHER" id="PTHR34130:SF5">
    <property type="entry name" value="OS08G0243800 PROTEIN"/>
    <property type="match status" value="1"/>
</dbReference>
<keyword evidence="3" id="KW-1185">Reference proteome</keyword>
<dbReference type="AlphaFoldDB" id="A0AAD7M691"/>
<feature type="region of interest" description="Disordered" evidence="1">
    <location>
        <begin position="176"/>
        <end position="198"/>
    </location>
</feature>
<evidence type="ECO:0000256" key="1">
    <source>
        <dbReference type="SAM" id="MobiDB-lite"/>
    </source>
</evidence>
<proteinExistence type="predicted"/>
<dbReference type="KEGG" id="qsa:O6P43_008602"/>